<dbReference type="GO" id="GO:0030288">
    <property type="term" value="C:outer membrane-bounded periplasmic space"/>
    <property type="evidence" value="ECO:0007669"/>
    <property type="project" value="TreeGrafter"/>
</dbReference>
<sequence length="530" mass="59082">MLKNMLKATAFATTMALATGSFYTHAFAETVYNRGAAAEAETVDPHKTSTVYEADIIRDLFQGLVMHDQKTNLIPGAAESWTVSDDGTVYTFKLRKDGLWSDGTPVTADDFVYSFHRLEDPATAAEYASMLYPVKGAEDFNTKKGKAEDMGVKAIDANTLEVTLKAPTPYFLEMLTHQATYPVNKASIDKLGADWIKPGNLVSNGAYTLAEWVPNDHMKLVKNPKFWDAASVKLDVVNYIPTEDRSSAMKRFEAGELDSYGDLPTEQLADLKTKFGDQVRVGPYLGTYYYAIKTDKAPWDNVELRNAISMAIDRDFLAEKVWQNSMLPGYSMVPPGIEGYTPALAKYADMPQIDREDEAKKILEKLGYTPEHPLKMEIRYNTSENHKNTAVAIQEQLKPLGVEVTLLNTDTKTHYGFLEQKGNYDVARAAWIADYKDPETFLGISRKASGNNYSNYNSPAYEAAMDKAAAAGGKPEERMKDLAAAERILVDDVGEIPLLYYSYHDIVSSKLHGFDDNVMDIHPSRFISKD</sequence>
<dbReference type="GO" id="GO:0043190">
    <property type="term" value="C:ATP-binding cassette (ABC) transporter complex"/>
    <property type="evidence" value="ECO:0007669"/>
    <property type="project" value="InterPro"/>
</dbReference>
<protein>
    <submittedName>
        <fullName evidence="7">Oligopeptide transporter subunit periplasmic-binding component of ABC superfamily</fullName>
    </submittedName>
</protein>
<feature type="domain" description="Solute-binding protein family 5" evidence="6">
    <location>
        <begin position="73"/>
        <end position="451"/>
    </location>
</feature>
<comment type="similarity">
    <text evidence="2">Belongs to the bacterial solute-binding protein 5 family.</text>
</comment>
<comment type="subcellular location">
    <subcellularLocation>
        <location evidence="1">Periplasm</location>
    </subcellularLocation>
</comment>
<name>A0A090EF68_MESPL</name>
<dbReference type="Gene3D" id="3.10.105.10">
    <property type="entry name" value="Dipeptide-binding Protein, Domain 3"/>
    <property type="match status" value="1"/>
</dbReference>
<evidence type="ECO:0000256" key="1">
    <source>
        <dbReference type="ARBA" id="ARBA00004418"/>
    </source>
</evidence>
<keyword evidence="8" id="KW-1185">Reference proteome</keyword>
<evidence type="ECO:0000256" key="3">
    <source>
        <dbReference type="ARBA" id="ARBA00022448"/>
    </source>
</evidence>
<evidence type="ECO:0000256" key="4">
    <source>
        <dbReference type="ARBA" id="ARBA00022729"/>
    </source>
</evidence>
<evidence type="ECO:0000313" key="8">
    <source>
        <dbReference type="Proteomes" id="UP000045285"/>
    </source>
</evidence>
<dbReference type="Gene3D" id="3.90.76.10">
    <property type="entry name" value="Dipeptide-binding Protein, Domain 1"/>
    <property type="match status" value="1"/>
</dbReference>
<dbReference type="Pfam" id="PF00496">
    <property type="entry name" value="SBP_bac_5"/>
    <property type="match status" value="1"/>
</dbReference>
<dbReference type="SUPFAM" id="SSF53850">
    <property type="entry name" value="Periplasmic binding protein-like II"/>
    <property type="match status" value="1"/>
</dbReference>
<evidence type="ECO:0000313" key="7">
    <source>
        <dbReference type="EMBL" id="CDX29027.1"/>
    </source>
</evidence>
<dbReference type="FunFam" id="3.90.76.10:FF:000001">
    <property type="entry name" value="Oligopeptide ABC transporter substrate-binding protein"/>
    <property type="match status" value="1"/>
</dbReference>
<dbReference type="STRING" id="69974.MPLDJ20_80263"/>
<dbReference type="EMBL" id="CCMZ01000076">
    <property type="protein sequence ID" value="CDX29027.1"/>
    <property type="molecule type" value="Genomic_DNA"/>
</dbReference>
<feature type="chain" id="PRO_5001855014" evidence="5">
    <location>
        <begin position="27"/>
        <end position="530"/>
    </location>
</feature>
<evidence type="ECO:0000259" key="6">
    <source>
        <dbReference type="Pfam" id="PF00496"/>
    </source>
</evidence>
<keyword evidence="4 5" id="KW-0732">Signal</keyword>
<evidence type="ECO:0000256" key="5">
    <source>
        <dbReference type="SAM" id="SignalP"/>
    </source>
</evidence>
<evidence type="ECO:0000256" key="2">
    <source>
        <dbReference type="ARBA" id="ARBA00005695"/>
    </source>
</evidence>
<feature type="signal peptide" evidence="5">
    <location>
        <begin position="1"/>
        <end position="26"/>
    </location>
</feature>
<dbReference type="AlphaFoldDB" id="A0A090EF68"/>
<keyword evidence="3" id="KW-0813">Transport</keyword>
<reference evidence="8" key="1">
    <citation type="submission" date="2014-08" db="EMBL/GenBank/DDBJ databases">
        <authorList>
            <person name="Moulin L."/>
        </authorList>
    </citation>
    <scope>NUCLEOTIDE SEQUENCE [LARGE SCALE GENOMIC DNA]</scope>
</reference>
<dbReference type="CDD" id="cd08504">
    <property type="entry name" value="PBP2_OppA"/>
    <property type="match status" value="1"/>
</dbReference>
<dbReference type="PANTHER" id="PTHR30290">
    <property type="entry name" value="PERIPLASMIC BINDING COMPONENT OF ABC TRANSPORTER"/>
    <property type="match status" value="1"/>
</dbReference>
<dbReference type="PIRSF" id="PIRSF002741">
    <property type="entry name" value="MppA"/>
    <property type="match status" value="1"/>
</dbReference>
<dbReference type="GO" id="GO:1904680">
    <property type="term" value="F:peptide transmembrane transporter activity"/>
    <property type="evidence" value="ECO:0007669"/>
    <property type="project" value="TreeGrafter"/>
</dbReference>
<dbReference type="InterPro" id="IPR000914">
    <property type="entry name" value="SBP_5_dom"/>
</dbReference>
<dbReference type="PANTHER" id="PTHR30290:SF10">
    <property type="entry name" value="PERIPLASMIC OLIGOPEPTIDE-BINDING PROTEIN-RELATED"/>
    <property type="match status" value="1"/>
</dbReference>
<dbReference type="InterPro" id="IPR039424">
    <property type="entry name" value="SBP_5"/>
</dbReference>
<gene>
    <name evidence="7" type="primary">oppA</name>
    <name evidence="7" type="ORF">MPL3356_90150</name>
</gene>
<dbReference type="GO" id="GO:0015833">
    <property type="term" value="P:peptide transport"/>
    <property type="evidence" value="ECO:0007669"/>
    <property type="project" value="TreeGrafter"/>
</dbReference>
<dbReference type="Gene3D" id="3.40.190.10">
    <property type="entry name" value="Periplasmic binding protein-like II"/>
    <property type="match status" value="1"/>
</dbReference>
<dbReference type="Proteomes" id="UP000045285">
    <property type="component" value="Unassembled WGS sequence"/>
</dbReference>
<dbReference type="InterPro" id="IPR030678">
    <property type="entry name" value="Peptide/Ni-bd"/>
</dbReference>
<accession>A0A090EF68</accession>
<proteinExistence type="inferred from homology"/>
<organism evidence="7 8">
    <name type="scientific">Mesorhizobium plurifarium</name>
    <dbReference type="NCBI Taxonomy" id="69974"/>
    <lineage>
        <taxon>Bacteria</taxon>
        <taxon>Pseudomonadati</taxon>
        <taxon>Pseudomonadota</taxon>
        <taxon>Alphaproteobacteria</taxon>
        <taxon>Hyphomicrobiales</taxon>
        <taxon>Phyllobacteriaceae</taxon>
        <taxon>Mesorhizobium</taxon>
    </lineage>
</organism>